<dbReference type="InterPro" id="IPR011527">
    <property type="entry name" value="ABC1_TM_dom"/>
</dbReference>
<comment type="caution">
    <text evidence="11">The sequence shown here is derived from an EMBL/GenBank/DDBJ whole genome shotgun (WGS) entry which is preliminary data.</text>
</comment>
<dbReference type="Pfam" id="PF00005">
    <property type="entry name" value="ABC_tran"/>
    <property type="match status" value="1"/>
</dbReference>
<name>A0A0S7WM93_UNCT6</name>
<dbReference type="InterPro" id="IPR036640">
    <property type="entry name" value="ABC1_TM_sf"/>
</dbReference>
<feature type="domain" description="ABC transporter" evidence="9">
    <location>
        <begin position="358"/>
        <end position="592"/>
    </location>
</feature>
<evidence type="ECO:0000256" key="6">
    <source>
        <dbReference type="ARBA" id="ARBA00022989"/>
    </source>
</evidence>
<organism evidence="11 12">
    <name type="scientific">candidate division TA06 bacterium DG_26</name>
    <dbReference type="NCBI Taxonomy" id="1703771"/>
    <lineage>
        <taxon>Bacteria</taxon>
        <taxon>Bacteria division TA06</taxon>
    </lineage>
</organism>
<dbReference type="Gene3D" id="3.40.50.300">
    <property type="entry name" value="P-loop containing nucleotide triphosphate hydrolases"/>
    <property type="match status" value="1"/>
</dbReference>
<reference evidence="11 12" key="1">
    <citation type="journal article" date="2015" name="Microbiome">
        <title>Genomic resolution of linkages in carbon, nitrogen, and sulfur cycling among widespread estuary sediment bacteria.</title>
        <authorList>
            <person name="Baker B.J."/>
            <person name="Lazar C.S."/>
            <person name="Teske A.P."/>
            <person name="Dick G.J."/>
        </authorList>
    </citation>
    <scope>NUCLEOTIDE SEQUENCE [LARGE SCALE GENOMIC DNA]</scope>
    <source>
        <strain evidence="11">DG_26</strain>
    </source>
</reference>
<dbReference type="InterPro" id="IPR039421">
    <property type="entry name" value="Type_1_exporter"/>
</dbReference>
<dbReference type="Gene3D" id="1.20.1560.10">
    <property type="entry name" value="ABC transporter type 1, transmembrane domain"/>
    <property type="match status" value="1"/>
</dbReference>
<evidence type="ECO:0000256" key="7">
    <source>
        <dbReference type="ARBA" id="ARBA00023136"/>
    </source>
</evidence>
<dbReference type="PANTHER" id="PTHR43394:SF1">
    <property type="entry name" value="ATP-BINDING CASSETTE SUB-FAMILY B MEMBER 10, MITOCHONDRIAL"/>
    <property type="match status" value="1"/>
</dbReference>
<comment type="subcellular location">
    <subcellularLocation>
        <location evidence="1">Cell membrane</location>
        <topology evidence="1">Multi-pass membrane protein</topology>
    </subcellularLocation>
</comment>
<evidence type="ECO:0000256" key="3">
    <source>
        <dbReference type="ARBA" id="ARBA00022692"/>
    </source>
</evidence>
<evidence type="ECO:0000259" key="9">
    <source>
        <dbReference type="PROSITE" id="PS50893"/>
    </source>
</evidence>
<dbReference type="EMBL" id="LIZT01000003">
    <property type="protein sequence ID" value="KPJ51301.1"/>
    <property type="molecule type" value="Genomic_DNA"/>
</dbReference>
<dbReference type="Pfam" id="PF00664">
    <property type="entry name" value="ABC_membrane"/>
    <property type="match status" value="1"/>
</dbReference>
<protein>
    <recommendedName>
        <fullName evidence="13">ABC transporter ATP-binding protein</fullName>
    </recommendedName>
</protein>
<evidence type="ECO:0000256" key="2">
    <source>
        <dbReference type="ARBA" id="ARBA00022448"/>
    </source>
</evidence>
<dbReference type="PROSITE" id="PS50893">
    <property type="entry name" value="ABC_TRANSPORTER_2"/>
    <property type="match status" value="1"/>
</dbReference>
<evidence type="ECO:0008006" key="13">
    <source>
        <dbReference type="Google" id="ProtNLM"/>
    </source>
</evidence>
<keyword evidence="5" id="KW-0067">ATP-binding</keyword>
<keyword evidence="3 8" id="KW-0812">Transmembrane</keyword>
<dbReference type="SMART" id="SM00382">
    <property type="entry name" value="AAA"/>
    <property type="match status" value="1"/>
</dbReference>
<dbReference type="PROSITE" id="PS50929">
    <property type="entry name" value="ABC_TM1F"/>
    <property type="match status" value="1"/>
</dbReference>
<evidence type="ECO:0000256" key="5">
    <source>
        <dbReference type="ARBA" id="ARBA00022840"/>
    </source>
</evidence>
<dbReference type="AlphaFoldDB" id="A0A0S7WM93"/>
<sequence>MRTYLRLLSYLRPYWKLFLLACVFMLLLAVASGFSISMISPFVNAVFNRQSTELPARFDILTRINRYILAPEPLSTLKRLIALILGVFFLKGVFAYLHRYLSIIVEQKVTRDVRNHIYAHLHNLSLSFFHGERVGKLTSRITHDVQLIKYSMSDGLITLLREFLLVLVYLVIVLWASWKLALISFGVVPLCMSIIVFLGKKLKKRSARTQEKMAEVASTLHETLSAIKIVKAFATEKLEIDKFYRNTLDYLKAVIRFERIGVLGPPLTEFLGVIAASIILWYGGHQILVAKTLSPDKFFVFLAASLSLMQPLKSISNANSIIQHGIAAAERIFKILDEQPHITDRPDAVEVADFKASLSLKGIEFEYEPGCSVLNGISLDIRKGEVIALVGLSGAGKTTLVDLIMRLYEPNQGRIELDGIDIRSIRQRSLRKMMGNVTQETILFNDTVAGNIGYGKEHASRDEIVQAAKLANAHEFIVNMPQGYDTRIGERGVKLSGGERQRIAIARSILRNPQILIFDEATASLDSHSERLIQQAISRLMKGRTVIVIAHRLSTVRNADKIVVLDDGRIVEHGTHAQLIERNGLYKRLYDMQFRDEV</sequence>
<evidence type="ECO:0000256" key="8">
    <source>
        <dbReference type="SAM" id="Phobius"/>
    </source>
</evidence>
<dbReference type="PANTHER" id="PTHR43394">
    <property type="entry name" value="ATP-DEPENDENT PERMEASE MDL1, MITOCHONDRIAL"/>
    <property type="match status" value="1"/>
</dbReference>
<accession>A0A0S7WM93</accession>
<keyword evidence="6 8" id="KW-1133">Transmembrane helix</keyword>
<dbReference type="GO" id="GO:0015421">
    <property type="term" value="F:ABC-type oligopeptide transporter activity"/>
    <property type="evidence" value="ECO:0007669"/>
    <property type="project" value="TreeGrafter"/>
</dbReference>
<dbReference type="InterPro" id="IPR017871">
    <property type="entry name" value="ABC_transporter-like_CS"/>
</dbReference>
<dbReference type="PATRIC" id="fig|1703771.3.peg.1226"/>
<keyword evidence="4" id="KW-0547">Nucleotide-binding</keyword>
<feature type="transmembrane region" description="Helical" evidence="8">
    <location>
        <begin position="156"/>
        <end position="175"/>
    </location>
</feature>
<evidence type="ECO:0000259" key="10">
    <source>
        <dbReference type="PROSITE" id="PS50929"/>
    </source>
</evidence>
<dbReference type="Proteomes" id="UP000051124">
    <property type="component" value="Unassembled WGS sequence"/>
</dbReference>
<gene>
    <name evidence="11" type="ORF">AMJ40_00400</name>
</gene>
<dbReference type="FunFam" id="3.40.50.300:FF:000287">
    <property type="entry name" value="Multidrug ABC transporter ATP-binding protein"/>
    <property type="match status" value="1"/>
</dbReference>
<keyword evidence="7 8" id="KW-0472">Membrane</keyword>
<dbReference type="CDD" id="cd18552">
    <property type="entry name" value="ABC_6TM_MsbA_like"/>
    <property type="match status" value="1"/>
</dbReference>
<keyword evidence="2" id="KW-0813">Transport</keyword>
<dbReference type="InterPro" id="IPR003593">
    <property type="entry name" value="AAA+_ATPase"/>
</dbReference>
<dbReference type="GO" id="GO:0005886">
    <property type="term" value="C:plasma membrane"/>
    <property type="evidence" value="ECO:0007669"/>
    <property type="project" value="UniProtKB-SubCell"/>
</dbReference>
<evidence type="ECO:0000313" key="11">
    <source>
        <dbReference type="EMBL" id="KPJ51301.1"/>
    </source>
</evidence>
<dbReference type="PROSITE" id="PS00211">
    <property type="entry name" value="ABC_TRANSPORTER_1"/>
    <property type="match status" value="1"/>
</dbReference>
<feature type="domain" description="ABC transmembrane type-1" evidence="10">
    <location>
        <begin position="19"/>
        <end position="324"/>
    </location>
</feature>
<dbReference type="GO" id="GO:0005524">
    <property type="term" value="F:ATP binding"/>
    <property type="evidence" value="ECO:0007669"/>
    <property type="project" value="UniProtKB-KW"/>
</dbReference>
<dbReference type="InterPro" id="IPR003439">
    <property type="entry name" value="ABC_transporter-like_ATP-bd"/>
</dbReference>
<dbReference type="SUPFAM" id="SSF52540">
    <property type="entry name" value="P-loop containing nucleoside triphosphate hydrolases"/>
    <property type="match status" value="1"/>
</dbReference>
<feature type="transmembrane region" description="Helical" evidence="8">
    <location>
        <begin position="181"/>
        <end position="199"/>
    </location>
</feature>
<proteinExistence type="predicted"/>
<evidence type="ECO:0000256" key="4">
    <source>
        <dbReference type="ARBA" id="ARBA00022741"/>
    </source>
</evidence>
<dbReference type="GO" id="GO:0016887">
    <property type="term" value="F:ATP hydrolysis activity"/>
    <property type="evidence" value="ECO:0007669"/>
    <property type="project" value="InterPro"/>
</dbReference>
<dbReference type="GO" id="GO:0090374">
    <property type="term" value="P:oligopeptide export from mitochondrion"/>
    <property type="evidence" value="ECO:0007669"/>
    <property type="project" value="TreeGrafter"/>
</dbReference>
<feature type="transmembrane region" description="Helical" evidence="8">
    <location>
        <begin position="260"/>
        <end position="282"/>
    </location>
</feature>
<evidence type="ECO:0000313" key="12">
    <source>
        <dbReference type="Proteomes" id="UP000051124"/>
    </source>
</evidence>
<dbReference type="SUPFAM" id="SSF90123">
    <property type="entry name" value="ABC transporter transmembrane region"/>
    <property type="match status" value="1"/>
</dbReference>
<evidence type="ECO:0000256" key="1">
    <source>
        <dbReference type="ARBA" id="ARBA00004651"/>
    </source>
</evidence>
<dbReference type="InterPro" id="IPR027417">
    <property type="entry name" value="P-loop_NTPase"/>
</dbReference>
<feature type="transmembrane region" description="Helical" evidence="8">
    <location>
        <begin position="80"/>
        <end position="98"/>
    </location>
</feature>